<keyword evidence="2" id="KW-1133">Transmembrane helix</keyword>
<sequence length="120" mass="12471">MTDPTNQGLPPQAPTPQQPTYPSPPPYPPAGYAQPQTYAYLPVTPPTDGFSVAALVLGILGFNIIAIIFGIIGLNRTADGRYSGRGFAIAGIVLGAVYLVAIILAFIFFFSIMGAALATG</sequence>
<keyword evidence="2" id="KW-0472">Membrane</keyword>
<dbReference type="KEGG" id="sapp:SAC06_08225"/>
<name>A0AAU7V699_9ACTO</name>
<feature type="domain" description="DUF4190" evidence="3">
    <location>
        <begin position="51"/>
        <end position="105"/>
    </location>
</feature>
<feature type="transmembrane region" description="Helical" evidence="2">
    <location>
        <begin position="86"/>
        <end position="118"/>
    </location>
</feature>
<evidence type="ECO:0000256" key="2">
    <source>
        <dbReference type="SAM" id="Phobius"/>
    </source>
</evidence>
<gene>
    <name evidence="4" type="ORF">SAC06_08225</name>
</gene>
<dbReference type="InterPro" id="IPR025241">
    <property type="entry name" value="DUF4190"/>
</dbReference>
<feature type="compositionally biased region" description="Pro residues" evidence="1">
    <location>
        <begin position="11"/>
        <end position="29"/>
    </location>
</feature>
<organism evidence="4">
    <name type="scientific">Scrofimicrobium appendicitidis</name>
    <dbReference type="NCBI Taxonomy" id="3079930"/>
    <lineage>
        <taxon>Bacteria</taxon>
        <taxon>Bacillati</taxon>
        <taxon>Actinomycetota</taxon>
        <taxon>Actinomycetes</taxon>
        <taxon>Actinomycetales</taxon>
        <taxon>Actinomycetaceae</taxon>
        <taxon>Scrofimicrobium</taxon>
    </lineage>
</organism>
<reference evidence="4" key="1">
    <citation type="submission" date="2023-11" db="EMBL/GenBank/DDBJ databases">
        <title>Scrofimicrobium hongkongense sp. nov., isolated from a patient with peritonitis.</title>
        <authorList>
            <person name="Lao H.Y."/>
            <person name="Wong A.Y.P."/>
            <person name="Ng T.L."/>
            <person name="Wong R.Y.L."/>
            <person name="Yau M.C.Y."/>
            <person name="Lam J.Y.W."/>
            <person name="Siu G.K.H."/>
        </authorList>
    </citation>
    <scope>NUCLEOTIDE SEQUENCE</scope>
    <source>
        <strain evidence="4">R131</strain>
    </source>
</reference>
<dbReference type="RefSeq" id="WP_350257825.1">
    <property type="nucleotide sequence ID" value="NZ_CP138335.1"/>
</dbReference>
<keyword evidence="2" id="KW-0812">Transmembrane</keyword>
<feature type="region of interest" description="Disordered" evidence="1">
    <location>
        <begin position="1"/>
        <end position="30"/>
    </location>
</feature>
<feature type="transmembrane region" description="Helical" evidence="2">
    <location>
        <begin position="50"/>
        <end position="74"/>
    </location>
</feature>
<protein>
    <submittedName>
        <fullName evidence="4">DUF4190 domain-containing protein</fullName>
    </submittedName>
</protein>
<evidence type="ECO:0000256" key="1">
    <source>
        <dbReference type="SAM" id="MobiDB-lite"/>
    </source>
</evidence>
<dbReference type="Pfam" id="PF13828">
    <property type="entry name" value="DUF4190"/>
    <property type="match status" value="1"/>
</dbReference>
<accession>A0AAU7V699</accession>
<dbReference type="EMBL" id="CP138335">
    <property type="protein sequence ID" value="XBW07620.1"/>
    <property type="molecule type" value="Genomic_DNA"/>
</dbReference>
<dbReference type="AlphaFoldDB" id="A0AAU7V699"/>
<evidence type="ECO:0000259" key="3">
    <source>
        <dbReference type="Pfam" id="PF13828"/>
    </source>
</evidence>
<evidence type="ECO:0000313" key="4">
    <source>
        <dbReference type="EMBL" id="XBW07620.1"/>
    </source>
</evidence>
<proteinExistence type="predicted"/>